<accession>A0A1L7CRA7</accession>
<dbReference type="Proteomes" id="UP000185434">
    <property type="component" value="Chromosome"/>
</dbReference>
<dbReference type="InterPro" id="IPR018062">
    <property type="entry name" value="HTH_AraC-typ_CS"/>
</dbReference>
<dbReference type="RefSeq" id="WP_075663325.1">
    <property type="nucleotide sequence ID" value="NZ_CP009247.1"/>
</dbReference>
<dbReference type="GO" id="GO:0043565">
    <property type="term" value="F:sequence-specific DNA binding"/>
    <property type="evidence" value="ECO:0007669"/>
    <property type="project" value="InterPro"/>
</dbReference>
<feature type="domain" description="HTH araC/xylS-type" evidence="5">
    <location>
        <begin position="194"/>
        <end position="292"/>
    </location>
</feature>
<evidence type="ECO:0000256" key="1">
    <source>
        <dbReference type="ARBA" id="ARBA00023015"/>
    </source>
</evidence>
<dbReference type="STRING" id="1437875.CFRA_02610"/>
<dbReference type="InterPro" id="IPR009057">
    <property type="entry name" value="Homeodomain-like_sf"/>
</dbReference>
<keyword evidence="3" id="KW-0804">Transcription</keyword>
<dbReference type="Gene3D" id="2.60.120.10">
    <property type="entry name" value="Jelly Rolls"/>
    <property type="match status" value="1"/>
</dbReference>
<dbReference type="AlphaFoldDB" id="A0A1L7CRA7"/>
<evidence type="ECO:0000259" key="5">
    <source>
        <dbReference type="PROSITE" id="PS01124"/>
    </source>
</evidence>
<keyword evidence="1" id="KW-0805">Transcription regulation</keyword>
<dbReference type="InterPro" id="IPR050204">
    <property type="entry name" value="AraC_XylS_family_regulators"/>
</dbReference>
<evidence type="ECO:0000256" key="2">
    <source>
        <dbReference type="ARBA" id="ARBA00023125"/>
    </source>
</evidence>
<dbReference type="EMBL" id="CP009247">
    <property type="protein sequence ID" value="APT88349.1"/>
    <property type="molecule type" value="Genomic_DNA"/>
</dbReference>
<sequence>MPRQHPRRSATRAAHPHDSGINPQAFEFATPVGVGAVHAYVYDIGTYHYNWHDDIELLTVVTGRVEVATDGTRRVLPVRESVLLNSNQGHATLAVEPGSRALAVHFAPEVFAQATGGTPPRFTSAPRFPTDALTARLARLMLRDGDSAVDLLRTQGDAAWLAAEVIECFPLADAAPITVAGKPAAGDDAAAALDRVCAHIEAHFTERLTLAGLAKVAGYSQAYLSALFSQVMGMTCFEFLSRVRLRAATRQLAASDKLIGDIAFDTGFADAKALSTAFKATFGRTPSRYRAELAGHDEVAAIDAGFKKRFTARSNPEVYARLAEWAAPHRHETPVALARRLAALLEREGADF</sequence>
<evidence type="ECO:0000256" key="3">
    <source>
        <dbReference type="ARBA" id="ARBA00023163"/>
    </source>
</evidence>
<dbReference type="GO" id="GO:0003700">
    <property type="term" value="F:DNA-binding transcription factor activity"/>
    <property type="evidence" value="ECO:0007669"/>
    <property type="project" value="InterPro"/>
</dbReference>
<dbReference type="SMART" id="SM00342">
    <property type="entry name" value="HTH_ARAC"/>
    <property type="match status" value="1"/>
</dbReference>
<evidence type="ECO:0000256" key="4">
    <source>
        <dbReference type="SAM" id="MobiDB-lite"/>
    </source>
</evidence>
<feature type="region of interest" description="Disordered" evidence="4">
    <location>
        <begin position="1"/>
        <end position="22"/>
    </location>
</feature>
<name>A0A1L7CRA7_9CORY</name>
<protein>
    <recommendedName>
        <fullName evidence="5">HTH araC/xylS-type domain-containing protein</fullName>
    </recommendedName>
</protein>
<dbReference type="InterPro" id="IPR018060">
    <property type="entry name" value="HTH_AraC"/>
</dbReference>
<dbReference type="Gene3D" id="1.10.10.60">
    <property type="entry name" value="Homeodomain-like"/>
    <property type="match status" value="1"/>
</dbReference>
<dbReference type="SUPFAM" id="SSF51182">
    <property type="entry name" value="RmlC-like cupins"/>
    <property type="match status" value="1"/>
</dbReference>
<keyword evidence="7" id="KW-1185">Reference proteome</keyword>
<dbReference type="PANTHER" id="PTHR46796">
    <property type="entry name" value="HTH-TYPE TRANSCRIPTIONAL ACTIVATOR RHAS-RELATED"/>
    <property type="match status" value="1"/>
</dbReference>
<dbReference type="InterPro" id="IPR014710">
    <property type="entry name" value="RmlC-like_jellyroll"/>
</dbReference>
<dbReference type="InterPro" id="IPR011051">
    <property type="entry name" value="RmlC_Cupin_sf"/>
</dbReference>
<feature type="compositionally biased region" description="Basic residues" evidence="4">
    <location>
        <begin position="1"/>
        <end position="10"/>
    </location>
</feature>
<proteinExistence type="predicted"/>
<organism evidence="6 7">
    <name type="scientific">Corynebacterium frankenforstense DSM 45800</name>
    <dbReference type="NCBI Taxonomy" id="1437875"/>
    <lineage>
        <taxon>Bacteria</taxon>
        <taxon>Bacillati</taxon>
        <taxon>Actinomycetota</taxon>
        <taxon>Actinomycetes</taxon>
        <taxon>Mycobacteriales</taxon>
        <taxon>Corynebacteriaceae</taxon>
        <taxon>Corynebacterium</taxon>
    </lineage>
</organism>
<dbReference type="SUPFAM" id="SSF46689">
    <property type="entry name" value="Homeodomain-like"/>
    <property type="match status" value="2"/>
</dbReference>
<dbReference type="Pfam" id="PF12833">
    <property type="entry name" value="HTH_18"/>
    <property type="match status" value="1"/>
</dbReference>
<dbReference type="PROSITE" id="PS01124">
    <property type="entry name" value="HTH_ARAC_FAMILY_2"/>
    <property type="match status" value="1"/>
</dbReference>
<dbReference type="KEGG" id="cfk:CFRA_02610"/>
<dbReference type="OrthoDB" id="241790at2"/>
<keyword evidence="2" id="KW-0238">DNA-binding</keyword>
<evidence type="ECO:0000313" key="6">
    <source>
        <dbReference type="EMBL" id="APT88349.1"/>
    </source>
</evidence>
<gene>
    <name evidence="6" type="ORF">CFRA_02610</name>
</gene>
<reference evidence="6 7" key="1">
    <citation type="submission" date="2014-08" db="EMBL/GenBank/DDBJ databases">
        <title>Complete genome sequence of Corynebacterium frankenforstense ST18(T) (=DSM 45800(T)), isolated from raw cow milk.</title>
        <authorList>
            <person name="Ruckert C."/>
            <person name="Albersmeier A."/>
            <person name="Winkler A."/>
            <person name="Lipski A."/>
            <person name="Kalinowski J."/>
        </authorList>
    </citation>
    <scope>NUCLEOTIDE SEQUENCE [LARGE SCALE GENOMIC DNA]</scope>
    <source>
        <strain evidence="6 7">ST18</strain>
    </source>
</reference>
<evidence type="ECO:0000313" key="7">
    <source>
        <dbReference type="Proteomes" id="UP000185434"/>
    </source>
</evidence>
<dbReference type="PROSITE" id="PS00041">
    <property type="entry name" value="HTH_ARAC_FAMILY_1"/>
    <property type="match status" value="1"/>
</dbReference>